<proteinExistence type="predicted"/>
<accession>A0A6C0ICU4</accession>
<feature type="transmembrane region" description="Helical" evidence="1">
    <location>
        <begin position="7"/>
        <end position="27"/>
    </location>
</feature>
<sequence>MIEKYKNIKIYILTFFIQNIYFNSYYLKLNVLFNE</sequence>
<evidence type="ECO:0000313" key="2">
    <source>
        <dbReference type="EMBL" id="QHT90891.1"/>
    </source>
</evidence>
<protein>
    <submittedName>
        <fullName evidence="2">Uncharacterized protein</fullName>
    </submittedName>
</protein>
<keyword evidence="1" id="KW-0812">Transmembrane</keyword>
<name>A0A6C0ICU4_9ZZZZ</name>
<reference evidence="2" key="1">
    <citation type="journal article" date="2020" name="Nature">
        <title>Giant virus diversity and host interactions through global metagenomics.</title>
        <authorList>
            <person name="Schulz F."/>
            <person name="Roux S."/>
            <person name="Paez-Espino D."/>
            <person name="Jungbluth S."/>
            <person name="Walsh D.A."/>
            <person name="Denef V.J."/>
            <person name="McMahon K.D."/>
            <person name="Konstantinidis K.T."/>
            <person name="Eloe-Fadrosh E.A."/>
            <person name="Kyrpides N.C."/>
            <person name="Woyke T."/>
        </authorList>
    </citation>
    <scope>NUCLEOTIDE SEQUENCE</scope>
    <source>
        <strain evidence="2">GVMAG-M-3300023184-72</strain>
    </source>
</reference>
<keyword evidence="1" id="KW-1133">Transmembrane helix</keyword>
<dbReference type="EMBL" id="MN740161">
    <property type="protein sequence ID" value="QHT90891.1"/>
    <property type="molecule type" value="Genomic_DNA"/>
</dbReference>
<evidence type="ECO:0000256" key="1">
    <source>
        <dbReference type="SAM" id="Phobius"/>
    </source>
</evidence>
<keyword evidence="1" id="KW-0472">Membrane</keyword>
<organism evidence="2">
    <name type="scientific">viral metagenome</name>
    <dbReference type="NCBI Taxonomy" id="1070528"/>
    <lineage>
        <taxon>unclassified sequences</taxon>
        <taxon>metagenomes</taxon>
        <taxon>organismal metagenomes</taxon>
    </lineage>
</organism>
<dbReference type="AlphaFoldDB" id="A0A6C0ICU4"/>